<protein>
    <recommendedName>
        <fullName evidence="3">FAD-binding oxidoreductase/transferase type 4 C-terminal domain-containing protein</fullName>
    </recommendedName>
</protein>
<evidence type="ECO:0000256" key="1">
    <source>
        <dbReference type="ARBA" id="ARBA00022630"/>
    </source>
</evidence>
<reference evidence="4 5" key="2">
    <citation type="journal article" date="2023" name="ChemBioChem">
        <title>Acyltransferase Domain Exchange between Two Independent Type I Polyketide Synthases in the Same Producer Strain of Macrolide Antibiotics.</title>
        <authorList>
            <person name="Kudo F."/>
            <person name="Kishikawa K."/>
            <person name="Tsuboi K."/>
            <person name="Kido T."/>
            <person name="Usui T."/>
            <person name="Hashimoto J."/>
            <person name="Shin-Ya K."/>
            <person name="Miyanaga A."/>
            <person name="Eguchi T."/>
        </authorList>
    </citation>
    <scope>NUCLEOTIDE SEQUENCE [LARGE SCALE GENOMIC DNA]</scope>
    <source>
        <strain evidence="4 5">A-8890</strain>
    </source>
</reference>
<evidence type="ECO:0000259" key="3">
    <source>
        <dbReference type="Pfam" id="PF02913"/>
    </source>
</evidence>
<accession>A0ABM7F5K0</accession>
<dbReference type="Proteomes" id="UP001321542">
    <property type="component" value="Chromosome"/>
</dbReference>
<keyword evidence="2" id="KW-0274">FAD</keyword>
<dbReference type="Gene3D" id="1.10.45.10">
    <property type="entry name" value="Vanillyl-alcohol Oxidase, Chain A, domain 4"/>
    <property type="match status" value="1"/>
</dbReference>
<reference evidence="4 5" key="1">
    <citation type="journal article" date="2010" name="ChemBioChem">
        <title>Cloning and characterization of the biosynthetic gene cluster of 16-membered macrolide antibiotic FD-891: involvement of a dual functional cytochrome P450 monooxygenase catalyzing epoxidation and hydroxylation.</title>
        <authorList>
            <person name="Kudo F."/>
            <person name="Motegi A."/>
            <person name="Mizoue K."/>
            <person name="Eguchi T."/>
        </authorList>
    </citation>
    <scope>NUCLEOTIDE SEQUENCE [LARGE SCALE GENOMIC DNA]</scope>
    <source>
        <strain evidence="4 5">A-8890</strain>
    </source>
</reference>
<keyword evidence="1" id="KW-0285">Flavoprotein</keyword>
<evidence type="ECO:0000313" key="5">
    <source>
        <dbReference type="Proteomes" id="UP001321542"/>
    </source>
</evidence>
<keyword evidence="5" id="KW-1185">Reference proteome</keyword>
<evidence type="ECO:0000313" key="4">
    <source>
        <dbReference type="EMBL" id="BBC30948.1"/>
    </source>
</evidence>
<name>A0ABM7F5K0_9ACTN</name>
<sequence>MNLVAERFDFDDHSHMAMVERIKDALDPSGILSPGKQRIWPLSCVRGGEATLRVST</sequence>
<dbReference type="EMBL" id="AP018448">
    <property type="protein sequence ID" value="BBC30948.1"/>
    <property type="molecule type" value="Genomic_DNA"/>
</dbReference>
<dbReference type="InterPro" id="IPR004113">
    <property type="entry name" value="FAD-bd_oxidored_4_C"/>
</dbReference>
<dbReference type="InterPro" id="IPR016171">
    <property type="entry name" value="Vanillyl_alc_oxidase_C-sub2"/>
</dbReference>
<feature type="domain" description="FAD-binding oxidoreductase/transferase type 4 C-terminal" evidence="3">
    <location>
        <begin position="14"/>
        <end position="36"/>
    </location>
</feature>
<dbReference type="RefSeq" id="WP_286249585.1">
    <property type="nucleotide sequence ID" value="NZ_AP018448.1"/>
</dbReference>
<gene>
    <name evidence="4" type="ORF">SGFS_022420</name>
</gene>
<dbReference type="InterPro" id="IPR016164">
    <property type="entry name" value="FAD-linked_Oxase-like_C"/>
</dbReference>
<proteinExistence type="predicted"/>
<evidence type="ECO:0000256" key="2">
    <source>
        <dbReference type="ARBA" id="ARBA00022827"/>
    </source>
</evidence>
<organism evidence="4 5">
    <name type="scientific">Streptomyces graminofaciens</name>
    <dbReference type="NCBI Taxonomy" id="68212"/>
    <lineage>
        <taxon>Bacteria</taxon>
        <taxon>Bacillati</taxon>
        <taxon>Actinomycetota</taxon>
        <taxon>Actinomycetes</taxon>
        <taxon>Kitasatosporales</taxon>
        <taxon>Streptomycetaceae</taxon>
        <taxon>Streptomyces</taxon>
    </lineage>
</organism>
<dbReference type="SUPFAM" id="SSF55103">
    <property type="entry name" value="FAD-linked oxidases, C-terminal domain"/>
    <property type="match status" value="1"/>
</dbReference>
<dbReference type="Pfam" id="PF02913">
    <property type="entry name" value="FAD-oxidase_C"/>
    <property type="match status" value="1"/>
</dbReference>